<evidence type="ECO:0000313" key="1">
    <source>
        <dbReference type="EMBL" id="QYN79950.1"/>
    </source>
</evidence>
<dbReference type="Proteomes" id="UP000828443">
    <property type="component" value="Segment"/>
</dbReference>
<sequence length="194" mass="21401">MHPGEVEHFATMVSGCEDLNNGLASSDAVYAKAVLKNYAGMEGNWLGGFTNAVKSWTNNPLNLIPALAKGQAEINGELQPAAQSVMEMALYDLMNDFSKVDKSIANKAKSIAKSLDNNNWDNNVFVKECSNLMKSINGLVQTEIKRVNKKNGNKEAVKEINHLIQAGSRFSSAFNKYGSKSRGIINKWFEKRKK</sequence>
<accession>A0AAE7WFK0</accession>
<organism evidence="1 2">
    <name type="scientific">Kosakonia phage Kc263</name>
    <dbReference type="NCBI Taxonomy" id="2863194"/>
    <lineage>
        <taxon>Viruses</taxon>
        <taxon>Duplodnaviria</taxon>
        <taxon>Heunggongvirae</taxon>
        <taxon>Uroviricota</taxon>
        <taxon>Caudoviricetes</taxon>
        <taxon>Chimalliviridae</taxon>
        <taxon>Branisovskavirus</taxon>
        <taxon>Branisovskavirus Kc263</taxon>
    </lineage>
</organism>
<protein>
    <submittedName>
        <fullName evidence="1">Uncharacterized protein</fullName>
    </submittedName>
</protein>
<dbReference type="KEGG" id="vg:77953127"/>
<reference evidence="1" key="1">
    <citation type="journal article" date="2021" name="Viruses">
        <title>Novel Viruses That Lyse Plant and Human Strains of Kosakonia cowanii.</title>
        <authorList>
            <person name="Petrzik K."/>
            <person name="Brazdova S."/>
            <person name="Krawczyk K."/>
        </authorList>
    </citation>
    <scope>NUCLEOTIDE SEQUENCE</scope>
</reference>
<proteinExistence type="predicted"/>
<name>A0AAE7WFK0_9CAUD</name>
<dbReference type="RefSeq" id="YP_010676762.1">
    <property type="nucleotide sequence ID" value="NC_071015.1"/>
</dbReference>
<keyword evidence="2" id="KW-1185">Reference proteome</keyword>
<dbReference type="EMBL" id="MZ348422">
    <property type="protein sequence ID" value="QYN79950.1"/>
    <property type="molecule type" value="Genomic_DNA"/>
</dbReference>
<evidence type="ECO:0000313" key="2">
    <source>
        <dbReference type="Proteomes" id="UP000828443"/>
    </source>
</evidence>
<dbReference type="GeneID" id="77953127"/>